<proteinExistence type="predicted"/>
<name>A0A0F9EIA0_9ZZZZ</name>
<comment type="caution">
    <text evidence="1">The sequence shown here is derived from an EMBL/GenBank/DDBJ whole genome shotgun (WGS) entry which is preliminary data.</text>
</comment>
<dbReference type="EMBL" id="LAZR01024874">
    <property type="protein sequence ID" value="KKL73724.1"/>
    <property type="molecule type" value="Genomic_DNA"/>
</dbReference>
<accession>A0A0F9EIA0</accession>
<organism evidence="1">
    <name type="scientific">marine sediment metagenome</name>
    <dbReference type="NCBI Taxonomy" id="412755"/>
    <lineage>
        <taxon>unclassified sequences</taxon>
        <taxon>metagenomes</taxon>
        <taxon>ecological metagenomes</taxon>
    </lineage>
</organism>
<sequence length="166" mass="18963">MAKVYNCPTCNAEFTTALIKKNDQRCPSCNTPLKHDMQRRNGGSMEHGWAIDDERQTPQPEQGEIAGPKYEVISPDDNPEIFRLIGTNPGDEMDFQVVYRDKFAQTRLRCLTCSTYLHTTSTISGGVEEVYCRANAPNKDGVWEKKCKTRTRYIFLRRGEAHEINV</sequence>
<reference evidence="1" key="1">
    <citation type="journal article" date="2015" name="Nature">
        <title>Complex archaea that bridge the gap between prokaryotes and eukaryotes.</title>
        <authorList>
            <person name="Spang A."/>
            <person name="Saw J.H."/>
            <person name="Jorgensen S.L."/>
            <person name="Zaremba-Niedzwiedzka K."/>
            <person name="Martijn J."/>
            <person name="Lind A.E."/>
            <person name="van Eijk R."/>
            <person name="Schleper C."/>
            <person name="Guy L."/>
            <person name="Ettema T.J."/>
        </authorList>
    </citation>
    <scope>NUCLEOTIDE SEQUENCE</scope>
</reference>
<evidence type="ECO:0000313" key="1">
    <source>
        <dbReference type="EMBL" id="KKL73724.1"/>
    </source>
</evidence>
<protein>
    <submittedName>
        <fullName evidence="1">Uncharacterized protein</fullName>
    </submittedName>
</protein>
<gene>
    <name evidence="1" type="ORF">LCGC14_2072030</name>
</gene>
<dbReference type="AlphaFoldDB" id="A0A0F9EIA0"/>